<protein>
    <submittedName>
        <fullName evidence="1">32196_t:CDS:1</fullName>
    </submittedName>
</protein>
<name>A0ABN7UT51_GIGMA</name>
<proteinExistence type="predicted"/>
<gene>
    <name evidence="1" type="ORF">GMARGA_LOCUS10374</name>
</gene>
<sequence length="233" mass="26786">MPLELRKLLKNHFLLGFVPFGALFNDYIKPIFDNIYQLQNGKIVNTLEGEIWIVGRLGCITANLLQASQYGLSKKLVLDKLYWNRHLQTPQDAYHALASKAAHFLDITFRCLNTNREVAWLKVGKISKNWQDVTNAKFTNPSSNGKDYYFPTTANKISNLSSDNSLYSILYKWYTIDPNFKNINDDDIEELKFHVGDILEIEEESEGFTYAKIQAILQCQANNTDSAIFFVLK</sequence>
<dbReference type="Proteomes" id="UP000789901">
    <property type="component" value="Unassembled WGS sequence"/>
</dbReference>
<reference evidence="1 2" key="1">
    <citation type="submission" date="2021-06" db="EMBL/GenBank/DDBJ databases">
        <authorList>
            <person name="Kallberg Y."/>
            <person name="Tangrot J."/>
            <person name="Rosling A."/>
        </authorList>
    </citation>
    <scope>NUCLEOTIDE SEQUENCE [LARGE SCALE GENOMIC DNA]</scope>
    <source>
        <strain evidence="1 2">120-4 pot B 10/14</strain>
    </source>
</reference>
<organism evidence="1 2">
    <name type="scientific">Gigaspora margarita</name>
    <dbReference type="NCBI Taxonomy" id="4874"/>
    <lineage>
        <taxon>Eukaryota</taxon>
        <taxon>Fungi</taxon>
        <taxon>Fungi incertae sedis</taxon>
        <taxon>Mucoromycota</taxon>
        <taxon>Glomeromycotina</taxon>
        <taxon>Glomeromycetes</taxon>
        <taxon>Diversisporales</taxon>
        <taxon>Gigasporaceae</taxon>
        <taxon>Gigaspora</taxon>
    </lineage>
</organism>
<evidence type="ECO:0000313" key="1">
    <source>
        <dbReference type="EMBL" id="CAG8670117.1"/>
    </source>
</evidence>
<dbReference type="EMBL" id="CAJVQB010005794">
    <property type="protein sequence ID" value="CAG8670117.1"/>
    <property type="molecule type" value="Genomic_DNA"/>
</dbReference>
<keyword evidence="2" id="KW-1185">Reference proteome</keyword>
<accession>A0ABN7UT51</accession>
<comment type="caution">
    <text evidence="1">The sequence shown here is derived from an EMBL/GenBank/DDBJ whole genome shotgun (WGS) entry which is preliminary data.</text>
</comment>
<evidence type="ECO:0000313" key="2">
    <source>
        <dbReference type="Proteomes" id="UP000789901"/>
    </source>
</evidence>